<reference evidence="6" key="1">
    <citation type="submission" date="2016-06" db="EMBL/GenBank/DDBJ databases">
        <title>Parallel loss of symbiosis genes in relatives of nitrogen-fixing non-legume Parasponia.</title>
        <authorList>
            <person name="Van Velzen R."/>
            <person name="Holmer R."/>
            <person name="Bu F."/>
            <person name="Rutten L."/>
            <person name="Van Zeijl A."/>
            <person name="Liu W."/>
            <person name="Santuari L."/>
            <person name="Cao Q."/>
            <person name="Sharma T."/>
            <person name="Shen D."/>
            <person name="Roswanjaya Y."/>
            <person name="Wardhani T."/>
            <person name="Kalhor M.S."/>
            <person name="Jansen J."/>
            <person name="Van den Hoogen J."/>
            <person name="Gungor B."/>
            <person name="Hartog M."/>
            <person name="Hontelez J."/>
            <person name="Verver J."/>
            <person name="Yang W.-C."/>
            <person name="Schijlen E."/>
            <person name="Repin R."/>
            <person name="Schilthuizen M."/>
            <person name="Schranz E."/>
            <person name="Heidstra R."/>
            <person name="Miyata K."/>
            <person name="Fedorova E."/>
            <person name="Kohlen W."/>
            <person name="Bisseling T."/>
            <person name="Smit S."/>
            <person name="Geurts R."/>
        </authorList>
    </citation>
    <scope>NUCLEOTIDE SEQUENCE [LARGE SCALE GENOMIC DNA]</scope>
    <source>
        <strain evidence="6">cv. RG33-2</strain>
    </source>
</reference>
<feature type="signal peptide" evidence="4">
    <location>
        <begin position="1"/>
        <end position="17"/>
    </location>
</feature>
<evidence type="ECO:0000256" key="4">
    <source>
        <dbReference type="SAM" id="SignalP"/>
    </source>
</evidence>
<keyword evidence="6" id="KW-1185">Reference proteome</keyword>
<proteinExistence type="inferred from homology"/>
<dbReference type="STRING" id="63057.A0A2P5EAR2"/>
<evidence type="ECO:0000313" key="6">
    <source>
        <dbReference type="Proteomes" id="UP000237000"/>
    </source>
</evidence>
<dbReference type="PANTHER" id="PTHR11452">
    <property type="entry name" value="ALPHA-GALACTOSIDASE/ALPHA-N-ACETYLGALACTOSAMINIDASE"/>
    <property type="match status" value="1"/>
</dbReference>
<keyword evidence="2 5" id="KW-0378">Hydrolase</keyword>
<keyword evidence="4" id="KW-0732">Signal</keyword>
<dbReference type="GO" id="GO:0005975">
    <property type="term" value="P:carbohydrate metabolic process"/>
    <property type="evidence" value="ECO:0007669"/>
    <property type="project" value="InterPro"/>
</dbReference>
<protein>
    <submittedName>
        <fullName evidence="5">Glycoside hydrolase</fullName>
    </submittedName>
</protein>
<comment type="similarity">
    <text evidence="1">Belongs to the glycosyl hydrolase 27 family.</text>
</comment>
<dbReference type="SUPFAM" id="SSF51445">
    <property type="entry name" value="(Trans)glycosidases"/>
    <property type="match status" value="1"/>
</dbReference>
<dbReference type="OrthoDB" id="5795902at2759"/>
<dbReference type="Proteomes" id="UP000237000">
    <property type="component" value="Unassembled WGS sequence"/>
</dbReference>
<evidence type="ECO:0000256" key="3">
    <source>
        <dbReference type="ARBA" id="ARBA00023295"/>
    </source>
</evidence>
<dbReference type="GO" id="GO:0004553">
    <property type="term" value="F:hydrolase activity, hydrolyzing O-glycosyl compounds"/>
    <property type="evidence" value="ECO:0007669"/>
    <property type="project" value="InterPro"/>
</dbReference>
<dbReference type="InterPro" id="IPR017853">
    <property type="entry name" value="GH"/>
</dbReference>
<comment type="caution">
    <text evidence="5">The sequence shown here is derived from an EMBL/GenBank/DDBJ whole genome shotgun (WGS) entry which is preliminary data.</text>
</comment>
<dbReference type="InterPro" id="IPR013785">
    <property type="entry name" value="Aldolase_TIM"/>
</dbReference>
<name>A0A2P5EAR2_TREOI</name>
<dbReference type="Gene3D" id="3.20.20.70">
    <property type="entry name" value="Aldolase class I"/>
    <property type="match status" value="1"/>
</dbReference>
<dbReference type="PANTHER" id="PTHR11452:SF42">
    <property type="entry name" value="ALPHA-GALACTOSIDASE"/>
    <property type="match status" value="1"/>
</dbReference>
<evidence type="ECO:0000256" key="1">
    <source>
        <dbReference type="ARBA" id="ARBA00009743"/>
    </source>
</evidence>
<gene>
    <name evidence="5" type="ORF">TorRG33x02_215600</name>
</gene>
<dbReference type="EMBL" id="JXTC01000190">
    <property type="protein sequence ID" value="PON82631.1"/>
    <property type="molecule type" value="Genomic_DNA"/>
</dbReference>
<evidence type="ECO:0000256" key="2">
    <source>
        <dbReference type="ARBA" id="ARBA00022801"/>
    </source>
</evidence>
<dbReference type="AlphaFoldDB" id="A0A2P5EAR2"/>
<keyword evidence="3" id="KW-0326">Glycosidase</keyword>
<feature type="chain" id="PRO_5015116178" evidence="4">
    <location>
        <begin position="18"/>
        <end position="151"/>
    </location>
</feature>
<evidence type="ECO:0000313" key="5">
    <source>
        <dbReference type="EMBL" id="PON82631.1"/>
    </source>
</evidence>
<sequence>MTSVILAWLSKTSLLMAMDNDLGSEGEHASLPSRGWNSYDSFSGTISEEEFLQSAEIISKKLLLHGYEKKGSRHHADSLGFDVIDEWGRMIPDPDRGPSSKGGKGFTEVSKKVHSLGLKFGIHVMNGISTQAVHANTAILIGYNQGIKTTI</sequence>
<dbReference type="InParanoid" id="A0A2P5EAR2"/>
<dbReference type="InterPro" id="IPR002241">
    <property type="entry name" value="Glyco_hydro_27"/>
</dbReference>
<organism evidence="5 6">
    <name type="scientific">Trema orientale</name>
    <name type="common">Charcoal tree</name>
    <name type="synonym">Celtis orientalis</name>
    <dbReference type="NCBI Taxonomy" id="63057"/>
    <lineage>
        <taxon>Eukaryota</taxon>
        <taxon>Viridiplantae</taxon>
        <taxon>Streptophyta</taxon>
        <taxon>Embryophyta</taxon>
        <taxon>Tracheophyta</taxon>
        <taxon>Spermatophyta</taxon>
        <taxon>Magnoliopsida</taxon>
        <taxon>eudicotyledons</taxon>
        <taxon>Gunneridae</taxon>
        <taxon>Pentapetalae</taxon>
        <taxon>rosids</taxon>
        <taxon>fabids</taxon>
        <taxon>Rosales</taxon>
        <taxon>Cannabaceae</taxon>
        <taxon>Trema</taxon>
    </lineage>
</organism>
<accession>A0A2P5EAR2</accession>